<feature type="transmembrane region" description="Helical" evidence="1">
    <location>
        <begin position="104"/>
        <end position="129"/>
    </location>
</feature>
<dbReference type="EMBL" id="JAACJM010000002">
    <property type="protein sequence ID" value="KAF5374349.1"/>
    <property type="molecule type" value="Genomic_DNA"/>
</dbReference>
<gene>
    <name evidence="2" type="ORF">D9758_004698</name>
</gene>
<feature type="transmembrane region" description="Helical" evidence="1">
    <location>
        <begin position="141"/>
        <end position="167"/>
    </location>
</feature>
<feature type="transmembrane region" description="Helical" evidence="1">
    <location>
        <begin position="61"/>
        <end position="84"/>
    </location>
</feature>
<keyword evidence="1" id="KW-0472">Membrane</keyword>
<feature type="transmembrane region" description="Helical" evidence="1">
    <location>
        <begin position="31"/>
        <end position="49"/>
    </location>
</feature>
<reference evidence="2 3" key="1">
    <citation type="journal article" date="2020" name="ISME J.">
        <title>Uncovering the hidden diversity of litter-decomposition mechanisms in mushroom-forming fungi.</title>
        <authorList>
            <person name="Floudas D."/>
            <person name="Bentzer J."/>
            <person name="Ahren D."/>
            <person name="Johansson T."/>
            <person name="Persson P."/>
            <person name="Tunlid A."/>
        </authorList>
    </citation>
    <scope>NUCLEOTIDE SEQUENCE [LARGE SCALE GENOMIC DNA]</scope>
    <source>
        <strain evidence="2 3">CBS 291.85</strain>
    </source>
</reference>
<feature type="transmembrane region" description="Helical" evidence="1">
    <location>
        <begin position="187"/>
        <end position="211"/>
    </location>
</feature>
<keyword evidence="3" id="KW-1185">Reference proteome</keyword>
<keyword evidence="1" id="KW-1133">Transmembrane helix</keyword>
<organism evidence="2 3">
    <name type="scientific">Tetrapyrgos nigripes</name>
    <dbReference type="NCBI Taxonomy" id="182062"/>
    <lineage>
        <taxon>Eukaryota</taxon>
        <taxon>Fungi</taxon>
        <taxon>Dikarya</taxon>
        <taxon>Basidiomycota</taxon>
        <taxon>Agaricomycotina</taxon>
        <taxon>Agaricomycetes</taxon>
        <taxon>Agaricomycetidae</taxon>
        <taxon>Agaricales</taxon>
        <taxon>Marasmiineae</taxon>
        <taxon>Marasmiaceae</taxon>
        <taxon>Tetrapyrgos</taxon>
    </lineage>
</organism>
<dbReference type="AlphaFoldDB" id="A0A8H5LYS8"/>
<evidence type="ECO:0000313" key="2">
    <source>
        <dbReference type="EMBL" id="KAF5374349.1"/>
    </source>
</evidence>
<name>A0A8H5LYS8_9AGAR</name>
<protein>
    <submittedName>
        <fullName evidence="2">Uncharacterized protein</fullName>
    </submittedName>
</protein>
<proteinExistence type="predicted"/>
<sequence length="329" mass="36260">MADNSTDTGTMLTPDLVTFIRKNTVAELVEGAFYGIEALLAAFVCFMLWNQGLSKSWPRRLLLGTTLLMFVDSTIAVIGDIRFVAVQYQSLVDPNLDPMPTIRLWNTLIAVFCRISYFLGDIIVLWRAWVLYQRNIVIKGVLVFCAVLSLAAVIFVNAVSTVLIGYRAWEHRRFIAAHLETSRRRSQVMQCLVLLVESGAIYCIFWIVILLSMAVDQFDIEAGPYLNVILPHVEAIYPTAIILLTALRKTHCDSTLQTAQVQSQLRFASAGGGSSSSGTVGTGTVSQSVHFVNDGVRDGNHGTLRAVDVIPGADKFGNEDGKERVDDIV</sequence>
<evidence type="ECO:0000256" key="1">
    <source>
        <dbReference type="SAM" id="Phobius"/>
    </source>
</evidence>
<evidence type="ECO:0000313" key="3">
    <source>
        <dbReference type="Proteomes" id="UP000559256"/>
    </source>
</evidence>
<comment type="caution">
    <text evidence="2">The sequence shown here is derived from an EMBL/GenBank/DDBJ whole genome shotgun (WGS) entry which is preliminary data.</text>
</comment>
<keyword evidence="1" id="KW-0812">Transmembrane</keyword>
<dbReference type="OrthoDB" id="3174319at2759"/>
<accession>A0A8H5LYS8</accession>
<dbReference type="Proteomes" id="UP000559256">
    <property type="component" value="Unassembled WGS sequence"/>
</dbReference>